<evidence type="ECO:0000259" key="1">
    <source>
        <dbReference type="Pfam" id="PF01261"/>
    </source>
</evidence>
<dbReference type="AlphaFoldDB" id="C0BZ49"/>
<dbReference type="eggNOG" id="COG1082">
    <property type="taxonomic scope" value="Bacteria"/>
</dbReference>
<keyword evidence="2" id="KW-0378">Hydrolase</keyword>
<dbReference type="InterPro" id="IPR050312">
    <property type="entry name" value="IolE/XylAMocC-like"/>
</dbReference>
<dbReference type="Proteomes" id="UP000004893">
    <property type="component" value="Unassembled WGS sequence"/>
</dbReference>
<name>C0BZ49_9FIRM</name>
<feature type="domain" description="Xylose isomerase-like TIM barrel" evidence="1">
    <location>
        <begin position="31"/>
        <end position="276"/>
    </location>
</feature>
<dbReference type="Gene3D" id="3.20.20.150">
    <property type="entry name" value="Divalent-metal-dependent TIM barrel enzymes"/>
    <property type="match status" value="1"/>
</dbReference>
<keyword evidence="2" id="KW-0255">Endonuclease</keyword>
<reference evidence="2" key="1">
    <citation type="submission" date="2009-02" db="EMBL/GenBank/DDBJ databases">
        <authorList>
            <person name="Fulton L."/>
            <person name="Clifton S."/>
            <person name="Fulton B."/>
            <person name="Xu J."/>
            <person name="Minx P."/>
            <person name="Pepin K.H."/>
            <person name="Johnson M."/>
            <person name="Bhonagiri V."/>
            <person name="Nash W.E."/>
            <person name="Mardis E.R."/>
            <person name="Wilson R.K."/>
        </authorList>
    </citation>
    <scope>NUCLEOTIDE SEQUENCE [LARGE SCALE GENOMIC DNA]</scope>
    <source>
        <strain evidence="2">DSM 15053</strain>
    </source>
</reference>
<gene>
    <name evidence="2" type="ORF">CLOHYLEM_05088</name>
</gene>
<dbReference type="HOGENOM" id="CLU_050006_5_1_9"/>
<dbReference type="InterPro" id="IPR036237">
    <property type="entry name" value="Xyl_isomerase-like_sf"/>
</dbReference>
<organism evidence="2 3">
    <name type="scientific">[Clostridium] hylemonae DSM 15053</name>
    <dbReference type="NCBI Taxonomy" id="553973"/>
    <lineage>
        <taxon>Bacteria</taxon>
        <taxon>Bacillati</taxon>
        <taxon>Bacillota</taxon>
        <taxon>Clostridia</taxon>
        <taxon>Lachnospirales</taxon>
        <taxon>Lachnospiraceae</taxon>
    </lineage>
</organism>
<sequence>MTEVKHLKESQILTSNYPYYKYSLDYSLKSLQRMGAGPIEFYACYPHFHLDDVSYWDVKRITKKLADAGLNVVCFTPEQCMYPVNIAALDVNARKRSLDIFKKSIRYGAEMGAEFVVTLAGYGTLDEEESCAWRRSAESLGILGDLAESCGVKLVLETSPREYTTTHNSKDVVRMIHETGSSAVKGMIDTATLGFSGETMEQAVEDLEGQLAHVHVADGIPNGHLVLGEGRLDIQHMLKKLDDAAYKGPLSLEILNDKYIRTPHEAMETSFKRLKEYINNC</sequence>
<dbReference type="Pfam" id="PF01261">
    <property type="entry name" value="AP_endonuc_2"/>
    <property type="match status" value="1"/>
</dbReference>
<reference evidence="2" key="2">
    <citation type="submission" date="2013-06" db="EMBL/GenBank/DDBJ databases">
        <title>Draft genome sequence of Clostridium hylemonae (DSM 15053).</title>
        <authorList>
            <person name="Sudarsanam P."/>
            <person name="Ley R."/>
            <person name="Guruge J."/>
            <person name="Turnbaugh P.J."/>
            <person name="Mahowald M."/>
            <person name="Liep D."/>
            <person name="Gordon J."/>
        </authorList>
    </citation>
    <scope>NUCLEOTIDE SEQUENCE</scope>
    <source>
        <strain evidence="2">DSM 15053</strain>
    </source>
</reference>
<evidence type="ECO:0000313" key="3">
    <source>
        <dbReference type="Proteomes" id="UP000004893"/>
    </source>
</evidence>
<dbReference type="SUPFAM" id="SSF51658">
    <property type="entry name" value="Xylose isomerase-like"/>
    <property type="match status" value="1"/>
</dbReference>
<protein>
    <submittedName>
        <fullName evidence="2">AP endonuclease, family 2</fullName>
    </submittedName>
</protein>
<accession>C0BZ49</accession>
<dbReference type="GO" id="GO:0004519">
    <property type="term" value="F:endonuclease activity"/>
    <property type="evidence" value="ECO:0007669"/>
    <property type="project" value="UniProtKB-KW"/>
</dbReference>
<dbReference type="InterPro" id="IPR013022">
    <property type="entry name" value="Xyl_isomerase-like_TIM-brl"/>
</dbReference>
<keyword evidence="2" id="KW-0540">Nuclease</keyword>
<evidence type="ECO:0000313" key="2">
    <source>
        <dbReference type="EMBL" id="EEG75127.1"/>
    </source>
</evidence>
<comment type="caution">
    <text evidence="2">The sequence shown here is derived from an EMBL/GenBank/DDBJ whole genome shotgun (WGS) entry which is preliminary data.</text>
</comment>
<dbReference type="PANTHER" id="PTHR12110">
    <property type="entry name" value="HYDROXYPYRUVATE ISOMERASE"/>
    <property type="match status" value="1"/>
</dbReference>
<dbReference type="RefSeq" id="WP_006442424.1">
    <property type="nucleotide sequence ID" value="NZ_CP036524.1"/>
</dbReference>
<keyword evidence="3" id="KW-1185">Reference proteome</keyword>
<dbReference type="EMBL" id="ABYI02000018">
    <property type="protein sequence ID" value="EEG75127.1"/>
    <property type="molecule type" value="Genomic_DNA"/>
</dbReference>
<proteinExistence type="predicted"/>
<dbReference type="STRING" id="553973.CLOHYLEM_05088"/>